<organism evidence="10 11">
    <name type="scientific">candidate division WOR-3 bacterium JGI_Cruoil_03_44_89</name>
    <dbReference type="NCBI Taxonomy" id="1973748"/>
    <lineage>
        <taxon>Bacteria</taxon>
        <taxon>Bacteria division WOR-3</taxon>
    </lineage>
</organism>
<dbReference type="InterPro" id="IPR025383">
    <property type="entry name" value="MrpA_C/MbhD"/>
</dbReference>
<dbReference type="PANTHER" id="PTHR43373:SF1">
    <property type="entry name" value="NA(+)_H(+) ANTIPORTER SUBUNIT A"/>
    <property type="match status" value="1"/>
</dbReference>
<evidence type="ECO:0000256" key="3">
    <source>
        <dbReference type="ARBA" id="ARBA00022475"/>
    </source>
</evidence>
<proteinExistence type="predicted"/>
<dbReference type="AlphaFoldDB" id="A0A235C147"/>
<comment type="caution">
    <text evidence="10">The sequence shown here is derived from an EMBL/GenBank/DDBJ whole genome shotgun (WGS) entry which is preliminary data.</text>
</comment>
<evidence type="ECO:0000313" key="10">
    <source>
        <dbReference type="EMBL" id="OYD17525.1"/>
    </source>
</evidence>
<evidence type="ECO:0000256" key="5">
    <source>
        <dbReference type="ARBA" id="ARBA00022989"/>
    </source>
</evidence>
<evidence type="ECO:0000313" key="11">
    <source>
        <dbReference type="Proteomes" id="UP000215215"/>
    </source>
</evidence>
<keyword evidence="5 7" id="KW-1133">Transmembrane helix</keyword>
<evidence type="ECO:0000256" key="4">
    <source>
        <dbReference type="ARBA" id="ARBA00022692"/>
    </source>
</evidence>
<name>A0A235C147_UNCW3</name>
<evidence type="ECO:0000259" key="9">
    <source>
        <dbReference type="Pfam" id="PF20501"/>
    </source>
</evidence>
<feature type="domain" description="MrpA C-terminal/MbhD" evidence="8">
    <location>
        <begin position="9"/>
        <end position="72"/>
    </location>
</feature>
<comment type="subcellular location">
    <subcellularLocation>
        <location evidence="1">Cell membrane</location>
        <topology evidence="1">Multi-pass membrane protein</topology>
    </subcellularLocation>
</comment>
<dbReference type="EMBL" id="NOZQ01000007">
    <property type="protein sequence ID" value="OYD17525.1"/>
    <property type="molecule type" value="Genomic_DNA"/>
</dbReference>
<dbReference type="InterPro" id="IPR042106">
    <property type="entry name" value="Nuo/plastoQ_OxRdtase_6_NuoJ"/>
</dbReference>
<dbReference type="PANTHER" id="PTHR43373">
    <property type="entry name" value="NA(+)/H(+) ANTIPORTER SUBUNIT"/>
    <property type="match status" value="1"/>
</dbReference>
<gene>
    <name evidence="10" type="ORF">CH333_00620</name>
</gene>
<sequence length="175" mass="18693">MLEIYLLSILMILGAMLAISLPNLMAAVISMGIVGYSLALSFMFLGAPDLAIVQIIVETMSLIILIAAIIKTTEEDTPEEKKLARIPVYIGGAGFFAIFLLMFVRISGFLPGFGHPALRMASDYIASGFEQTGAPNLVAAVILNLRGYDTLGEATVLFAAVVGLVVVLRKTGRKK</sequence>
<keyword evidence="4 7" id="KW-0812">Transmembrane</keyword>
<feature type="domain" description="MrpA C-terminal/MbhE" evidence="9">
    <location>
        <begin position="120"/>
        <end position="170"/>
    </location>
</feature>
<dbReference type="Pfam" id="PF20501">
    <property type="entry name" value="MbhE"/>
    <property type="match status" value="1"/>
</dbReference>
<protein>
    <submittedName>
        <fullName evidence="10">Uncharacterized protein</fullName>
    </submittedName>
</protein>
<evidence type="ECO:0000256" key="6">
    <source>
        <dbReference type="ARBA" id="ARBA00023136"/>
    </source>
</evidence>
<dbReference type="InterPro" id="IPR046806">
    <property type="entry name" value="MrpA_C/MbhE"/>
</dbReference>
<keyword evidence="6 7" id="KW-0472">Membrane</keyword>
<dbReference type="GO" id="GO:0005886">
    <property type="term" value="C:plasma membrane"/>
    <property type="evidence" value="ECO:0007669"/>
    <property type="project" value="UniProtKB-SubCell"/>
</dbReference>
<dbReference type="Pfam" id="PF13244">
    <property type="entry name" value="MbhD"/>
    <property type="match status" value="1"/>
</dbReference>
<dbReference type="Proteomes" id="UP000215215">
    <property type="component" value="Unassembled WGS sequence"/>
</dbReference>
<feature type="transmembrane region" description="Helical" evidence="7">
    <location>
        <begin position="86"/>
        <end position="110"/>
    </location>
</feature>
<dbReference type="Gene3D" id="1.20.120.1200">
    <property type="entry name" value="NADH-ubiquinone/plastoquinone oxidoreductase chain 6, subunit NuoJ"/>
    <property type="match status" value="1"/>
</dbReference>
<evidence type="ECO:0000256" key="2">
    <source>
        <dbReference type="ARBA" id="ARBA00022448"/>
    </source>
</evidence>
<keyword evidence="3" id="KW-1003">Cell membrane</keyword>
<reference evidence="10 11" key="1">
    <citation type="submission" date="2017-07" db="EMBL/GenBank/DDBJ databases">
        <title>Recovery of genomes from metagenomes via a dereplication, aggregation, and scoring strategy.</title>
        <authorList>
            <person name="Sieber C.M."/>
            <person name="Probst A.J."/>
            <person name="Sharrar A."/>
            <person name="Thomas B.C."/>
            <person name="Hess M."/>
            <person name="Tringe S.G."/>
            <person name="Banfield J.F."/>
        </authorList>
    </citation>
    <scope>NUCLEOTIDE SEQUENCE [LARGE SCALE GENOMIC DNA]</scope>
    <source>
        <strain evidence="10">JGI_Cruoil_03_44_89</strain>
    </source>
</reference>
<accession>A0A235C147</accession>
<evidence type="ECO:0000256" key="7">
    <source>
        <dbReference type="SAM" id="Phobius"/>
    </source>
</evidence>
<dbReference type="InterPro" id="IPR050616">
    <property type="entry name" value="CPA3_Na-H_Antiporter_A"/>
</dbReference>
<evidence type="ECO:0000259" key="8">
    <source>
        <dbReference type="Pfam" id="PF13244"/>
    </source>
</evidence>
<feature type="transmembrane region" description="Helical" evidence="7">
    <location>
        <begin position="151"/>
        <end position="168"/>
    </location>
</feature>
<keyword evidence="2" id="KW-0813">Transport</keyword>
<evidence type="ECO:0000256" key="1">
    <source>
        <dbReference type="ARBA" id="ARBA00004651"/>
    </source>
</evidence>
<feature type="transmembrane region" description="Helical" evidence="7">
    <location>
        <begin position="50"/>
        <end position="70"/>
    </location>
</feature>